<dbReference type="EMBL" id="QZKI01000003">
    <property type="protein sequence ID" value="RJP75438.1"/>
    <property type="molecule type" value="Genomic_DNA"/>
</dbReference>
<feature type="signal peptide" evidence="3">
    <location>
        <begin position="1"/>
        <end position="22"/>
    </location>
</feature>
<evidence type="ECO:0000256" key="2">
    <source>
        <dbReference type="SAM" id="Phobius"/>
    </source>
</evidence>
<gene>
    <name evidence="5" type="ORF">C4532_00410</name>
</gene>
<accession>A0A419FA63</accession>
<dbReference type="Proteomes" id="UP000285961">
    <property type="component" value="Unassembled WGS sequence"/>
</dbReference>
<sequence length="374" mass="40918">MKKMRFGLAAFTALLLCTNAFGQGKKVLIFEPAMALTDTTFSAEPSGYSKLVDMLRQEGLLVASMSSGEITQHKLTPYDIVALHPSPERPLSENEISALVWFVVQKGGALFIHGGTARIINPLAEIFGISMDESALIDVTSNLEEAALGRSFILSRFHNLPALKFDEIQRISFHGGAPLVLSQDAAAIVTGDDDCYSDNGLYSIGSLPPVAAVAYVGRGLILVKSDRTMLDNKNIEAYQNMQWAKAVFQQLASAPETAPERDRSLLSLRSQLSSLEQQLSSSTEKLKKYESDLTASYERAKSLQAELQSTQEQKETLAAQLQSVQSEKNKLSTTLAKYRSPETLKTIGIAAAVVALVLFLFGFFVGRRTMRNRV</sequence>
<evidence type="ECO:0000256" key="1">
    <source>
        <dbReference type="SAM" id="Coils"/>
    </source>
</evidence>
<dbReference type="Pfam" id="PF14258">
    <property type="entry name" value="DUF4350"/>
    <property type="match status" value="1"/>
</dbReference>
<dbReference type="Gene3D" id="3.40.50.880">
    <property type="match status" value="1"/>
</dbReference>
<evidence type="ECO:0000313" key="6">
    <source>
        <dbReference type="Proteomes" id="UP000285961"/>
    </source>
</evidence>
<keyword evidence="2" id="KW-0472">Membrane</keyword>
<keyword evidence="3" id="KW-0732">Signal</keyword>
<name>A0A419FA63_9BACT</name>
<keyword evidence="2" id="KW-0812">Transmembrane</keyword>
<evidence type="ECO:0000313" key="5">
    <source>
        <dbReference type="EMBL" id="RJP75438.1"/>
    </source>
</evidence>
<feature type="chain" id="PRO_5019223193" description="DUF4350 domain-containing protein" evidence="3">
    <location>
        <begin position="23"/>
        <end position="374"/>
    </location>
</feature>
<proteinExistence type="predicted"/>
<comment type="caution">
    <text evidence="5">The sequence shown here is derived from an EMBL/GenBank/DDBJ whole genome shotgun (WGS) entry which is preliminary data.</text>
</comment>
<evidence type="ECO:0000256" key="3">
    <source>
        <dbReference type="SAM" id="SignalP"/>
    </source>
</evidence>
<dbReference type="InterPro" id="IPR025646">
    <property type="entry name" value="DUF4350"/>
</dbReference>
<evidence type="ECO:0000259" key="4">
    <source>
        <dbReference type="Pfam" id="PF14258"/>
    </source>
</evidence>
<dbReference type="SUPFAM" id="SSF52317">
    <property type="entry name" value="Class I glutamine amidotransferase-like"/>
    <property type="match status" value="1"/>
</dbReference>
<keyword evidence="1" id="KW-0175">Coiled coil</keyword>
<dbReference type="AlphaFoldDB" id="A0A419FA63"/>
<dbReference type="InterPro" id="IPR029062">
    <property type="entry name" value="Class_I_gatase-like"/>
</dbReference>
<organism evidence="5 6">
    <name type="scientific">Candidatus Abyssobacteria bacterium SURF_17</name>
    <dbReference type="NCBI Taxonomy" id="2093361"/>
    <lineage>
        <taxon>Bacteria</taxon>
        <taxon>Pseudomonadati</taxon>
        <taxon>Candidatus Hydrogenedentota</taxon>
        <taxon>Candidatus Abyssobacteria</taxon>
    </lineage>
</organism>
<protein>
    <recommendedName>
        <fullName evidence="4">DUF4350 domain-containing protein</fullName>
    </recommendedName>
</protein>
<feature type="coiled-coil region" evidence="1">
    <location>
        <begin position="265"/>
        <end position="334"/>
    </location>
</feature>
<feature type="domain" description="DUF4350" evidence="4">
    <location>
        <begin position="41"/>
        <end position="241"/>
    </location>
</feature>
<dbReference type="Gene3D" id="1.10.287.1490">
    <property type="match status" value="1"/>
</dbReference>
<keyword evidence="2" id="KW-1133">Transmembrane helix</keyword>
<reference evidence="5 6" key="1">
    <citation type="journal article" date="2017" name="ISME J.">
        <title>Energy and carbon metabolisms in a deep terrestrial subsurface fluid microbial community.</title>
        <authorList>
            <person name="Momper L."/>
            <person name="Jungbluth S.P."/>
            <person name="Lee M.D."/>
            <person name="Amend J.P."/>
        </authorList>
    </citation>
    <scope>NUCLEOTIDE SEQUENCE [LARGE SCALE GENOMIC DNA]</scope>
    <source>
        <strain evidence="5">SURF_17</strain>
    </source>
</reference>
<feature type="transmembrane region" description="Helical" evidence="2">
    <location>
        <begin position="347"/>
        <end position="366"/>
    </location>
</feature>